<dbReference type="GeneID" id="93013569"/>
<dbReference type="Gene3D" id="1.10.443.10">
    <property type="entry name" value="Intergrase catalytic core"/>
    <property type="match status" value="1"/>
</dbReference>
<dbReference type="InterPro" id="IPR002104">
    <property type="entry name" value="Integrase_catalytic"/>
</dbReference>
<proteinExistence type="inferred from homology"/>
<dbReference type="AlphaFoldDB" id="Q6MJU0"/>
<comment type="similarity">
    <text evidence="1">Belongs to the 'phage' integrase family.</text>
</comment>
<dbReference type="GO" id="GO:0003677">
    <property type="term" value="F:DNA binding"/>
    <property type="evidence" value="ECO:0007669"/>
    <property type="project" value="UniProtKB-KW"/>
</dbReference>
<dbReference type="InterPro" id="IPR013762">
    <property type="entry name" value="Integrase-like_cat_sf"/>
</dbReference>
<dbReference type="Pfam" id="PF00589">
    <property type="entry name" value="Phage_integrase"/>
    <property type="match status" value="1"/>
</dbReference>
<protein>
    <recommendedName>
        <fullName evidence="4">Tyr recombinase domain-containing protein</fullName>
    </recommendedName>
</protein>
<keyword evidence="6" id="KW-1185">Reference proteome</keyword>
<dbReference type="EMBL" id="BX842653">
    <property type="protein sequence ID" value="CAE80469.1"/>
    <property type="molecule type" value="Genomic_DNA"/>
</dbReference>
<evidence type="ECO:0000313" key="6">
    <source>
        <dbReference type="Proteomes" id="UP000008080"/>
    </source>
</evidence>
<evidence type="ECO:0000256" key="3">
    <source>
        <dbReference type="ARBA" id="ARBA00023172"/>
    </source>
</evidence>
<dbReference type="Proteomes" id="UP000008080">
    <property type="component" value="Chromosome"/>
</dbReference>
<name>Q6MJU0_BDEBA</name>
<evidence type="ECO:0000256" key="2">
    <source>
        <dbReference type="ARBA" id="ARBA00023125"/>
    </source>
</evidence>
<dbReference type="GO" id="GO:0006310">
    <property type="term" value="P:DNA recombination"/>
    <property type="evidence" value="ECO:0007669"/>
    <property type="project" value="UniProtKB-KW"/>
</dbReference>
<keyword evidence="2" id="KW-0238">DNA-binding</keyword>
<dbReference type="GO" id="GO:0015074">
    <property type="term" value="P:DNA integration"/>
    <property type="evidence" value="ECO:0007669"/>
    <property type="project" value="InterPro"/>
</dbReference>
<dbReference type="InterPro" id="IPR050090">
    <property type="entry name" value="Tyrosine_recombinase_XerCD"/>
</dbReference>
<dbReference type="RefSeq" id="WP_011165072.1">
    <property type="nucleotide sequence ID" value="NC_005363.1"/>
</dbReference>
<feature type="domain" description="Tyr recombinase" evidence="4">
    <location>
        <begin position="174"/>
        <end position="345"/>
    </location>
</feature>
<dbReference type="eggNOG" id="COG0582">
    <property type="taxonomic scope" value="Bacteria"/>
</dbReference>
<sequence length="367" mass="42124">MAIRVYQRDGQVCFKIQFTSRSRIARANVRLQRDLGAVTNVEAKREYEKLKKEAEAQRLEKERNGLVWRDILSRWSKDVLMNGPYEQSLSKRDIYNALQMQTKTWMQFPVEQLRPMSMRLIFNEMEKKGLSKGRMKSVRSAVNTLFDWTQLERIIPAHVESPGRGVAIPKVETKMQPILNRDEIKLFLGKAREIGHEYYYLWAVAVSTGCRSGELWALRWTDISFSSRLGCDKSTKTKHSRQIPINAALEMLLKELKLKTASTGYVLPRITSWRRGDASKVSRSFCQALGLPEITFHATRACFAVQCLVGGLDIVTTMKLGGWENTKSFQHYFRLAGVDIQGPTDVLDLLPCEIEFKVIAIKKLETI</sequence>
<dbReference type="PANTHER" id="PTHR30349:SF41">
    <property type="entry name" value="INTEGRASE_RECOMBINASE PROTEIN MJ0367-RELATED"/>
    <property type="match status" value="1"/>
</dbReference>
<dbReference type="SUPFAM" id="SSF56349">
    <property type="entry name" value="DNA breaking-rejoining enzymes"/>
    <property type="match status" value="1"/>
</dbReference>
<dbReference type="HOGENOM" id="CLU_753688_0_0_7"/>
<evidence type="ECO:0000313" key="5">
    <source>
        <dbReference type="EMBL" id="CAE80469.1"/>
    </source>
</evidence>
<dbReference type="STRING" id="264462.Bd2678"/>
<evidence type="ECO:0000259" key="4">
    <source>
        <dbReference type="PROSITE" id="PS51898"/>
    </source>
</evidence>
<dbReference type="PROSITE" id="PS51898">
    <property type="entry name" value="TYR_RECOMBINASE"/>
    <property type="match status" value="1"/>
</dbReference>
<organism evidence="5 6">
    <name type="scientific">Bdellovibrio bacteriovorus (strain ATCC 15356 / DSM 50701 / NCIMB 9529 / HD100)</name>
    <dbReference type="NCBI Taxonomy" id="264462"/>
    <lineage>
        <taxon>Bacteria</taxon>
        <taxon>Pseudomonadati</taxon>
        <taxon>Bdellovibrionota</taxon>
        <taxon>Bdellovibrionia</taxon>
        <taxon>Bdellovibrionales</taxon>
        <taxon>Pseudobdellovibrionaceae</taxon>
        <taxon>Bdellovibrio</taxon>
    </lineage>
</organism>
<keyword evidence="3" id="KW-0233">DNA recombination</keyword>
<accession>Q6MJU0</accession>
<evidence type="ECO:0000256" key="1">
    <source>
        <dbReference type="ARBA" id="ARBA00008857"/>
    </source>
</evidence>
<dbReference type="PANTHER" id="PTHR30349">
    <property type="entry name" value="PHAGE INTEGRASE-RELATED"/>
    <property type="match status" value="1"/>
</dbReference>
<dbReference type="InterPro" id="IPR011010">
    <property type="entry name" value="DNA_brk_join_enz"/>
</dbReference>
<reference evidence="5 6" key="1">
    <citation type="journal article" date="2004" name="Science">
        <title>A predator unmasked: life cycle of Bdellovibrio bacteriovorus from a genomic perspective.</title>
        <authorList>
            <person name="Rendulic S."/>
            <person name="Jagtap P."/>
            <person name="Rosinus A."/>
            <person name="Eppinger M."/>
            <person name="Baar C."/>
            <person name="Lanz C."/>
            <person name="Keller H."/>
            <person name="Lambert C."/>
            <person name="Evans K.J."/>
            <person name="Goesmann A."/>
            <person name="Meyer F."/>
            <person name="Sockett R.E."/>
            <person name="Schuster S.C."/>
        </authorList>
    </citation>
    <scope>NUCLEOTIDE SEQUENCE [LARGE SCALE GENOMIC DNA]</scope>
    <source>
        <strain evidence="6">ATCC 15356 / DSM 50701 / NCIMB 9529 / HD100</strain>
    </source>
</reference>
<dbReference type="KEGG" id="bba:Bd2678"/>
<gene>
    <name evidence="5" type="ordered locus">Bd2678</name>
</gene>